<evidence type="ECO:0000313" key="1">
    <source>
        <dbReference type="EMBL" id="CAE0834068.1"/>
    </source>
</evidence>
<dbReference type="AlphaFoldDB" id="A0A7S4GE25"/>
<organism evidence="1">
    <name type="scientific">Eutreptiella gymnastica</name>
    <dbReference type="NCBI Taxonomy" id="73025"/>
    <lineage>
        <taxon>Eukaryota</taxon>
        <taxon>Discoba</taxon>
        <taxon>Euglenozoa</taxon>
        <taxon>Euglenida</taxon>
        <taxon>Spirocuta</taxon>
        <taxon>Euglenophyceae</taxon>
        <taxon>Eutreptiales</taxon>
        <taxon>Eutreptiaceae</taxon>
        <taxon>Eutreptiella</taxon>
    </lineage>
</organism>
<reference evidence="1" key="1">
    <citation type="submission" date="2021-01" db="EMBL/GenBank/DDBJ databases">
        <authorList>
            <person name="Corre E."/>
            <person name="Pelletier E."/>
            <person name="Niang G."/>
            <person name="Scheremetjew M."/>
            <person name="Finn R."/>
            <person name="Kale V."/>
            <person name="Holt S."/>
            <person name="Cochrane G."/>
            <person name="Meng A."/>
            <person name="Brown T."/>
            <person name="Cohen L."/>
        </authorList>
    </citation>
    <scope>NUCLEOTIDE SEQUENCE</scope>
    <source>
        <strain evidence="1">CCMP1594</strain>
    </source>
</reference>
<gene>
    <name evidence="1" type="ORF">EGYM00163_LOCUS45368</name>
</gene>
<name>A0A7S4GE25_9EUGL</name>
<proteinExistence type="predicted"/>
<sequence>MLYPFPSKFTSFCGSTTGFGEPTGVTHYFCFHNRQILIKEECCRDQCRLWLAVHFVQLHGQLDFVDLGDLLDDIVAVFFALGLPMPVDNIPHRSMVILQPSACMEPSHLLGNSFLHLLLHHMHCAAPAVYKLLMCLPLFACNNAKKISNVSFDLVRLKLANRKKLLGVDDLDPDRFDLLKWWLEPLNFGVGNSWQAMPLLHSFFQSQVVWLRGHPVP</sequence>
<protein>
    <submittedName>
        <fullName evidence="1">Uncharacterized protein</fullName>
    </submittedName>
</protein>
<dbReference type="EMBL" id="HBJA01132133">
    <property type="protein sequence ID" value="CAE0834068.1"/>
    <property type="molecule type" value="Transcribed_RNA"/>
</dbReference>
<accession>A0A7S4GE25</accession>